<name>A0A382ACC8_9ZZZZ</name>
<reference evidence="1" key="1">
    <citation type="submission" date="2018-05" db="EMBL/GenBank/DDBJ databases">
        <authorList>
            <person name="Lanie J.A."/>
            <person name="Ng W.-L."/>
            <person name="Kazmierczak K.M."/>
            <person name="Andrzejewski T.M."/>
            <person name="Davidsen T.M."/>
            <person name="Wayne K.J."/>
            <person name="Tettelin H."/>
            <person name="Glass J.I."/>
            <person name="Rusch D."/>
            <person name="Podicherti R."/>
            <person name="Tsui H.-C.T."/>
            <person name="Winkler M.E."/>
        </authorList>
    </citation>
    <scope>NUCLEOTIDE SEQUENCE</scope>
</reference>
<dbReference type="EMBL" id="UINC01024756">
    <property type="protein sequence ID" value="SVA99034.1"/>
    <property type="molecule type" value="Genomic_DNA"/>
</dbReference>
<sequence>MDARVGIEPTMQLLQSRALPLGYPALLAKDVLAVYRNNVLFVNRFASLDTHKTFILIRIVGNVFRLTIE</sequence>
<dbReference type="AlphaFoldDB" id="A0A382ACC8"/>
<proteinExistence type="predicted"/>
<feature type="non-terminal residue" evidence="1">
    <location>
        <position position="69"/>
    </location>
</feature>
<protein>
    <submittedName>
        <fullName evidence="1">Uncharacterized protein</fullName>
    </submittedName>
</protein>
<evidence type="ECO:0000313" key="1">
    <source>
        <dbReference type="EMBL" id="SVA99034.1"/>
    </source>
</evidence>
<organism evidence="1">
    <name type="scientific">marine metagenome</name>
    <dbReference type="NCBI Taxonomy" id="408172"/>
    <lineage>
        <taxon>unclassified sequences</taxon>
        <taxon>metagenomes</taxon>
        <taxon>ecological metagenomes</taxon>
    </lineage>
</organism>
<gene>
    <name evidence="1" type="ORF">METZ01_LOCUS151888</name>
</gene>
<accession>A0A382ACC8</accession>